<name>A0A7W7YK48_9BACT</name>
<dbReference type="RefSeq" id="WP_184207783.1">
    <property type="nucleotide sequence ID" value="NZ_JACHIF010000003.1"/>
</dbReference>
<evidence type="ECO:0000256" key="5">
    <source>
        <dbReference type="PROSITE-ProRule" id="PRU10141"/>
    </source>
</evidence>
<dbReference type="SMART" id="SM00220">
    <property type="entry name" value="S_TKc"/>
    <property type="match status" value="1"/>
</dbReference>
<keyword evidence="1" id="KW-0808">Transferase</keyword>
<dbReference type="PANTHER" id="PTHR43289">
    <property type="entry name" value="MITOGEN-ACTIVATED PROTEIN KINASE KINASE KINASE 20-RELATED"/>
    <property type="match status" value="1"/>
</dbReference>
<evidence type="ECO:0000313" key="7">
    <source>
        <dbReference type="EMBL" id="MBB5037678.1"/>
    </source>
</evidence>
<feature type="binding site" evidence="5">
    <location>
        <position position="81"/>
    </location>
    <ligand>
        <name>ATP</name>
        <dbReference type="ChEBI" id="CHEBI:30616"/>
    </ligand>
</feature>
<evidence type="ECO:0000256" key="4">
    <source>
        <dbReference type="ARBA" id="ARBA00022840"/>
    </source>
</evidence>
<dbReference type="GO" id="GO:0004674">
    <property type="term" value="F:protein serine/threonine kinase activity"/>
    <property type="evidence" value="ECO:0007669"/>
    <property type="project" value="UniProtKB-KW"/>
</dbReference>
<dbReference type="InterPro" id="IPR017441">
    <property type="entry name" value="Protein_kinase_ATP_BS"/>
</dbReference>
<dbReference type="Pfam" id="PF00069">
    <property type="entry name" value="Pkinase"/>
    <property type="match status" value="1"/>
</dbReference>
<accession>A0A7W7YK48</accession>
<keyword evidence="3 7" id="KW-0418">Kinase</keyword>
<dbReference type="InterPro" id="IPR011009">
    <property type="entry name" value="Kinase-like_dom_sf"/>
</dbReference>
<dbReference type="Gene3D" id="1.10.510.10">
    <property type="entry name" value="Transferase(Phosphotransferase) domain 1"/>
    <property type="match status" value="1"/>
</dbReference>
<keyword evidence="4 5" id="KW-0067">ATP-binding</keyword>
<dbReference type="Gene3D" id="3.30.200.20">
    <property type="entry name" value="Phosphorylase Kinase, domain 1"/>
    <property type="match status" value="1"/>
</dbReference>
<keyword evidence="8" id="KW-1185">Reference proteome</keyword>
<dbReference type="SUPFAM" id="SSF56112">
    <property type="entry name" value="Protein kinase-like (PK-like)"/>
    <property type="match status" value="1"/>
</dbReference>
<keyword evidence="7" id="KW-0723">Serine/threonine-protein kinase</keyword>
<dbReference type="CDD" id="cd14014">
    <property type="entry name" value="STKc_PknB_like"/>
    <property type="match status" value="1"/>
</dbReference>
<evidence type="ECO:0000256" key="1">
    <source>
        <dbReference type="ARBA" id="ARBA00022679"/>
    </source>
</evidence>
<proteinExistence type="predicted"/>
<dbReference type="GO" id="GO:0005524">
    <property type="term" value="F:ATP binding"/>
    <property type="evidence" value="ECO:0007669"/>
    <property type="project" value="UniProtKB-UniRule"/>
</dbReference>
<sequence>MPDEPSVEGGSVSLTPSVMGQLLAAADSEVIRSLRQWQPPEVDELRKALPDYEISHLLGRGGMGAVYRGCQPHLQRTVAIKVLPAQLEQDDLQYTARFRQEAQVMASLNHPHIVNVYESGETADGLLYFVMEYLDGVDVARLIAQEGKLDFATALNITLAVCEALSAAHAYGVIHRDIKPSNIMMDHAGRVKVLDFGLAKLITENAHHFSGVLLGLGTPGYAAPEMHNRDIQVDQRADIYGLGATLYQMLTGRVPQGVLSLPAATDHGLEARCWPVIAKALQADPQLRYPTASLLAEDVKALLKKPSRQPLGKGLFLALLLALFLGGYFLKRTSDSAPSAGDSVISTRPPMVSETDAAVGPLLEPGTPKVSPDGWHSLLLEKPELVSLFKISHIGEGWYDIGSGFAPLVKEEHAALRLKARIMHPLAGRIILFSRWNEDHPHKLTLYPHPSGKKLPQQYRNEPTTALLDRAWYGYQVNCATRFGSDLLFEGWVNTTQRINGKISPKGFMPSAMITLGPSGKMEYEIELQSFSDQLRVLIDGKLIQAVSGVTLPHGWLAINTQGGNEIKYLEWRPLTPQGQPR</sequence>
<dbReference type="EMBL" id="JACHIF010000003">
    <property type="protein sequence ID" value="MBB5037678.1"/>
    <property type="molecule type" value="Genomic_DNA"/>
</dbReference>
<evidence type="ECO:0000256" key="3">
    <source>
        <dbReference type="ARBA" id="ARBA00022777"/>
    </source>
</evidence>
<gene>
    <name evidence="7" type="ORF">HNQ64_001927</name>
</gene>
<organism evidence="7 8">
    <name type="scientific">Prosthecobacter dejongeii</name>
    <dbReference type="NCBI Taxonomy" id="48465"/>
    <lineage>
        <taxon>Bacteria</taxon>
        <taxon>Pseudomonadati</taxon>
        <taxon>Verrucomicrobiota</taxon>
        <taxon>Verrucomicrobiia</taxon>
        <taxon>Verrucomicrobiales</taxon>
        <taxon>Verrucomicrobiaceae</taxon>
        <taxon>Prosthecobacter</taxon>
    </lineage>
</organism>
<evidence type="ECO:0000313" key="8">
    <source>
        <dbReference type="Proteomes" id="UP000534294"/>
    </source>
</evidence>
<feature type="domain" description="Protein kinase" evidence="6">
    <location>
        <begin position="52"/>
        <end position="303"/>
    </location>
</feature>
<keyword evidence="2 5" id="KW-0547">Nucleotide-binding</keyword>
<dbReference type="Proteomes" id="UP000534294">
    <property type="component" value="Unassembled WGS sequence"/>
</dbReference>
<comment type="caution">
    <text evidence="7">The sequence shown here is derived from an EMBL/GenBank/DDBJ whole genome shotgun (WGS) entry which is preliminary data.</text>
</comment>
<dbReference type="InterPro" id="IPR008271">
    <property type="entry name" value="Ser/Thr_kinase_AS"/>
</dbReference>
<dbReference type="PROSITE" id="PS00108">
    <property type="entry name" value="PROTEIN_KINASE_ST"/>
    <property type="match status" value="1"/>
</dbReference>
<reference evidence="7 8" key="1">
    <citation type="submission" date="2020-08" db="EMBL/GenBank/DDBJ databases">
        <title>Genomic Encyclopedia of Type Strains, Phase IV (KMG-IV): sequencing the most valuable type-strain genomes for metagenomic binning, comparative biology and taxonomic classification.</title>
        <authorList>
            <person name="Goeker M."/>
        </authorList>
    </citation>
    <scope>NUCLEOTIDE SEQUENCE [LARGE SCALE GENOMIC DNA]</scope>
    <source>
        <strain evidence="7 8">DSM 12251</strain>
    </source>
</reference>
<dbReference type="PANTHER" id="PTHR43289:SF6">
    <property type="entry name" value="SERINE_THREONINE-PROTEIN KINASE NEKL-3"/>
    <property type="match status" value="1"/>
</dbReference>
<evidence type="ECO:0000259" key="6">
    <source>
        <dbReference type="PROSITE" id="PS50011"/>
    </source>
</evidence>
<dbReference type="PROSITE" id="PS00107">
    <property type="entry name" value="PROTEIN_KINASE_ATP"/>
    <property type="match status" value="1"/>
</dbReference>
<dbReference type="PROSITE" id="PS50011">
    <property type="entry name" value="PROTEIN_KINASE_DOM"/>
    <property type="match status" value="1"/>
</dbReference>
<evidence type="ECO:0000256" key="2">
    <source>
        <dbReference type="ARBA" id="ARBA00022741"/>
    </source>
</evidence>
<dbReference type="InterPro" id="IPR000719">
    <property type="entry name" value="Prot_kinase_dom"/>
</dbReference>
<protein>
    <submittedName>
        <fullName evidence="7">Serine/threonine protein kinase</fullName>
    </submittedName>
</protein>
<dbReference type="AlphaFoldDB" id="A0A7W7YK48"/>